<evidence type="ECO:0000256" key="1">
    <source>
        <dbReference type="SAM" id="SignalP"/>
    </source>
</evidence>
<keyword evidence="4" id="KW-1185">Reference proteome</keyword>
<organism evidence="3 4">
    <name type="scientific">Pseudaquabacterium pictum</name>
    <dbReference type="NCBI Taxonomy" id="2315236"/>
    <lineage>
        <taxon>Bacteria</taxon>
        <taxon>Pseudomonadati</taxon>
        <taxon>Pseudomonadota</taxon>
        <taxon>Betaproteobacteria</taxon>
        <taxon>Burkholderiales</taxon>
        <taxon>Sphaerotilaceae</taxon>
        <taxon>Pseudaquabacterium</taxon>
    </lineage>
</organism>
<dbReference type="InterPro" id="IPR013424">
    <property type="entry name" value="Ice-binding_C"/>
</dbReference>
<evidence type="ECO:0000313" key="4">
    <source>
        <dbReference type="Proteomes" id="UP000301751"/>
    </source>
</evidence>
<reference evidence="4" key="1">
    <citation type="submission" date="2019-03" db="EMBL/GenBank/DDBJ databases">
        <title>Aquabacterium pictum sp.nov., the first bacteriochlorophyll a-containing freshwater bacterium in the genus Aquabacterium of the class Betaproteobacteria.</title>
        <authorList>
            <person name="Hirose S."/>
            <person name="Tank M."/>
            <person name="Hara E."/>
            <person name="Tamaki H."/>
            <person name="Takaichi S."/>
            <person name="Haruta S."/>
            <person name="Hanada S."/>
        </authorList>
    </citation>
    <scope>NUCLEOTIDE SEQUENCE [LARGE SCALE GENOMIC DNA]</scope>
    <source>
        <strain evidence="4">W35</strain>
    </source>
</reference>
<dbReference type="RefSeq" id="WP_137732452.1">
    <property type="nucleotide sequence ID" value="NZ_BJCL01000003.1"/>
</dbReference>
<feature type="signal peptide" evidence="1">
    <location>
        <begin position="1"/>
        <end position="22"/>
    </location>
</feature>
<sequence length="218" mass="22049">MKFHRIAAAAILGMCGLTSALAAPTLSILPAQQTIALGDAVNVDIVISGLDSVGEIASAYDLNLLYNPGVLNISVITQFLTQFGGFSNVLVDASADQAAGNAGGDLTSFLTDDELHGLQGDGFTLMRFSFLGTADGVSLLNFGADPDFARLVTGRLDALGNAGVLDLRYVGACVAVGTGSCPTVSVPEPASYGLAALALLGCGLATTRRRRTGAPAAG</sequence>
<dbReference type="Proteomes" id="UP000301751">
    <property type="component" value="Unassembled WGS sequence"/>
</dbReference>
<accession>A0A480ANY1</accession>
<dbReference type="OrthoDB" id="9179929at2"/>
<dbReference type="EMBL" id="BJCL01000003">
    <property type="protein sequence ID" value="GCL62716.1"/>
    <property type="molecule type" value="Genomic_DNA"/>
</dbReference>
<comment type="caution">
    <text evidence="3">The sequence shown here is derived from an EMBL/GenBank/DDBJ whole genome shotgun (WGS) entry which is preliminary data.</text>
</comment>
<name>A0A480ANY1_9BURK</name>
<dbReference type="SUPFAM" id="SSF49384">
    <property type="entry name" value="Carbohydrate-binding domain"/>
    <property type="match status" value="1"/>
</dbReference>
<dbReference type="NCBIfam" id="TIGR02595">
    <property type="entry name" value="PEP_CTERM"/>
    <property type="match status" value="1"/>
</dbReference>
<dbReference type="AlphaFoldDB" id="A0A480ANY1"/>
<dbReference type="InterPro" id="IPR008965">
    <property type="entry name" value="CBM2/CBM3_carb-bd_dom_sf"/>
</dbReference>
<keyword evidence="1" id="KW-0732">Signal</keyword>
<dbReference type="GO" id="GO:0030246">
    <property type="term" value="F:carbohydrate binding"/>
    <property type="evidence" value="ECO:0007669"/>
    <property type="project" value="InterPro"/>
</dbReference>
<protein>
    <recommendedName>
        <fullName evidence="2">Ice-binding protein C-terminal domain-containing protein</fullName>
    </recommendedName>
</protein>
<feature type="domain" description="Ice-binding protein C-terminal" evidence="2">
    <location>
        <begin position="185"/>
        <end position="209"/>
    </location>
</feature>
<proteinExistence type="predicted"/>
<evidence type="ECO:0000313" key="3">
    <source>
        <dbReference type="EMBL" id="GCL62716.1"/>
    </source>
</evidence>
<gene>
    <name evidence="3" type="ORF">AQPW35_17970</name>
</gene>
<dbReference type="Pfam" id="PF07589">
    <property type="entry name" value="PEP-CTERM"/>
    <property type="match status" value="1"/>
</dbReference>
<evidence type="ECO:0000259" key="2">
    <source>
        <dbReference type="Pfam" id="PF07589"/>
    </source>
</evidence>
<feature type="chain" id="PRO_5019741903" description="Ice-binding protein C-terminal domain-containing protein" evidence="1">
    <location>
        <begin position="23"/>
        <end position="218"/>
    </location>
</feature>